<evidence type="ECO:0000313" key="2">
    <source>
        <dbReference type="EMBL" id="QGN14793.1"/>
    </source>
</evidence>
<reference evidence="2 3" key="1">
    <citation type="submission" date="2016-03" db="EMBL/GenBank/DDBJ databases">
        <title>How can Kluyveromyces marxianus grow so fast - potential evolutionary course in Saccharomyces Complex revealed by comparative genomics.</title>
        <authorList>
            <person name="Mo W."/>
            <person name="Lu W."/>
            <person name="Yang X."/>
            <person name="Qi J."/>
            <person name="Lv H."/>
        </authorList>
    </citation>
    <scope>NUCLEOTIDE SEQUENCE [LARGE SCALE GENOMIC DNA]</scope>
    <source>
        <strain evidence="2 3">FIM1</strain>
    </source>
</reference>
<dbReference type="PANTHER" id="PTHR12357:SF89">
    <property type="entry name" value="YTH DOMAIN-CONTAINING FAMILY PROTEIN"/>
    <property type="match status" value="1"/>
</dbReference>
<feature type="domain" description="YTH" evidence="1">
    <location>
        <begin position="109"/>
        <end position="254"/>
    </location>
</feature>
<evidence type="ECO:0000313" key="3">
    <source>
        <dbReference type="Proteomes" id="UP000422736"/>
    </source>
</evidence>
<dbReference type="InterPro" id="IPR007275">
    <property type="entry name" value="YTH_domain"/>
</dbReference>
<dbReference type="Pfam" id="PF04146">
    <property type="entry name" value="YTH"/>
    <property type="match status" value="1"/>
</dbReference>
<keyword evidence="3" id="KW-1185">Reference proteome</keyword>
<proteinExistence type="predicted"/>
<name>A0ABX6ER47_KLUMA</name>
<gene>
    <name evidence="2" type="primary">PHO92</name>
    <name evidence="2" type="ORF">FIM1_1464</name>
</gene>
<dbReference type="CDD" id="cd21134">
    <property type="entry name" value="YTH"/>
    <property type="match status" value="1"/>
</dbReference>
<organism evidence="2 3">
    <name type="scientific">Kluyveromyces marxianus</name>
    <name type="common">Yeast</name>
    <name type="synonym">Candida kefyr</name>
    <dbReference type="NCBI Taxonomy" id="4911"/>
    <lineage>
        <taxon>Eukaryota</taxon>
        <taxon>Fungi</taxon>
        <taxon>Dikarya</taxon>
        <taxon>Ascomycota</taxon>
        <taxon>Saccharomycotina</taxon>
        <taxon>Saccharomycetes</taxon>
        <taxon>Saccharomycetales</taxon>
        <taxon>Saccharomycetaceae</taxon>
        <taxon>Kluyveromyces</taxon>
    </lineage>
</organism>
<dbReference type="Gene3D" id="3.10.590.10">
    <property type="entry name" value="ph1033 like domains"/>
    <property type="match status" value="1"/>
</dbReference>
<accession>A0ABX6ER47</accession>
<sequence length="266" mass="30162">MTNTQFDLWTDLVLLNASSRFDFEDETAAKVIAWSDSTLFDKEKMSPEDAINDDFNDTSGSSFVGSLISNMDSFISTASSVVEAISSQKDYSLNLEFNGFNGFNIPQHSKFFVIKSFNERNVSLAVQHQVWSSTRRGNKKLQKEYQSLRPGAKIFLLFSVNKSGKFCGMAEMCSDLIQNDPRSNIWETHTHSYTFPNLFQIKWLYVKDVQVRRFNHLAWDVNLGGNENSPKMVGQCRDTDSVPFDIGCQIVSIFSDAPLKSSLSYQ</sequence>
<dbReference type="PROSITE" id="PS50882">
    <property type="entry name" value="YTH"/>
    <property type="match status" value="1"/>
</dbReference>
<dbReference type="InterPro" id="IPR045168">
    <property type="entry name" value="YTH_prot"/>
</dbReference>
<evidence type="ECO:0000259" key="1">
    <source>
        <dbReference type="PROSITE" id="PS50882"/>
    </source>
</evidence>
<dbReference type="PANTHER" id="PTHR12357">
    <property type="entry name" value="YTH YT521-B HOMOLOGY DOMAIN-CONTAINING"/>
    <property type="match status" value="1"/>
</dbReference>
<dbReference type="EMBL" id="CP015055">
    <property type="protein sequence ID" value="QGN14793.1"/>
    <property type="molecule type" value="Genomic_DNA"/>
</dbReference>
<protein>
    <submittedName>
        <fullName evidence="2">YTH super family</fullName>
    </submittedName>
</protein>
<dbReference type="Proteomes" id="UP000422736">
    <property type="component" value="Chromosome 2"/>
</dbReference>